<dbReference type="InterPro" id="IPR020846">
    <property type="entry name" value="MFS_dom"/>
</dbReference>
<dbReference type="PANTHER" id="PTHR23511">
    <property type="entry name" value="SYNAPTIC VESICLE GLYCOPROTEIN 2"/>
    <property type="match status" value="1"/>
</dbReference>
<keyword evidence="5 7" id="KW-1133">Transmembrane helix</keyword>
<dbReference type="Pfam" id="PF07690">
    <property type="entry name" value="MFS_1"/>
    <property type="match status" value="1"/>
</dbReference>
<dbReference type="SUPFAM" id="SSF103473">
    <property type="entry name" value="MFS general substrate transporter"/>
    <property type="match status" value="1"/>
</dbReference>
<dbReference type="GO" id="GO:0016020">
    <property type="term" value="C:membrane"/>
    <property type="evidence" value="ECO:0007669"/>
    <property type="project" value="UniProtKB-SubCell"/>
</dbReference>
<keyword evidence="6 7" id="KW-0472">Membrane</keyword>
<dbReference type="GeneID" id="54422879"/>
<feature type="domain" description="Major facilitator superfamily (MFS) profile" evidence="8">
    <location>
        <begin position="62"/>
        <end position="518"/>
    </location>
</feature>
<feature type="transmembrane region" description="Helical" evidence="7">
    <location>
        <begin position="337"/>
        <end position="359"/>
    </location>
</feature>
<evidence type="ECO:0000256" key="6">
    <source>
        <dbReference type="ARBA" id="ARBA00023136"/>
    </source>
</evidence>
<evidence type="ECO:0000256" key="3">
    <source>
        <dbReference type="ARBA" id="ARBA00022448"/>
    </source>
</evidence>
<keyword evidence="10" id="KW-1185">Reference proteome</keyword>
<dbReference type="InterPro" id="IPR036259">
    <property type="entry name" value="MFS_trans_sf"/>
</dbReference>
<name>A0A6G1G9J1_9PEZI</name>
<feature type="transmembrane region" description="Helical" evidence="7">
    <location>
        <begin position="409"/>
        <end position="426"/>
    </location>
</feature>
<reference evidence="11" key="2">
    <citation type="submission" date="2020-04" db="EMBL/GenBank/DDBJ databases">
        <authorList>
            <consortium name="NCBI Genome Project"/>
        </authorList>
    </citation>
    <scope>NUCLEOTIDE SEQUENCE</scope>
    <source>
        <strain evidence="11">CBS 781.70</strain>
    </source>
</reference>
<reference evidence="11" key="3">
    <citation type="submission" date="2025-04" db="UniProtKB">
        <authorList>
            <consortium name="RefSeq"/>
        </authorList>
    </citation>
    <scope>IDENTIFICATION</scope>
    <source>
        <strain evidence="11">CBS 781.70</strain>
    </source>
</reference>
<dbReference type="OrthoDB" id="3936150at2759"/>
<feature type="transmembrane region" description="Helical" evidence="7">
    <location>
        <begin position="379"/>
        <end position="397"/>
    </location>
</feature>
<evidence type="ECO:0000259" key="8">
    <source>
        <dbReference type="PROSITE" id="PS50850"/>
    </source>
</evidence>
<dbReference type="PANTHER" id="PTHR23511:SF4">
    <property type="entry name" value="MAJOR FACILITATOR SUPERFAMILY (MFS) PROFILE DOMAIN-CONTAINING PROTEIN"/>
    <property type="match status" value="1"/>
</dbReference>
<feature type="transmembrane region" description="Helical" evidence="7">
    <location>
        <begin position="465"/>
        <end position="488"/>
    </location>
</feature>
<feature type="transmembrane region" description="Helical" evidence="7">
    <location>
        <begin position="104"/>
        <end position="121"/>
    </location>
</feature>
<feature type="transmembrane region" description="Helical" evidence="7">
    <location>
        <begin position="432"/>
        <end position="453"/>
    </location>
</feature>
<feature type="transmembrane region" description="Helical" evidence="7">
    <location>
        <begin position="229"/>
        <end position="249"/>
    </location>
</feature>
<proteinExistence type="inferred from homology"/>
<dbReference type="EMBL" id="ML975153">
    <property type="protein sequence ID" value="KAF1814571.1"/>
    <property type="molecule type" value="Genomic_DNA"/>
</dbReference>
<dbReference type="FunFam" id="1.20.1250.20:FF:000171">
    <property type="entry name" value="MFS general substrate transporter"/>
    <property type="match status" value="1"/>
</dbReference>
<evidence type="ECO:0000256" key="5">
    <source>
        <dbReference type="ARBA" id="ARBA00022989"/>
    </source>
</evidence>
<comment type="subcellular location">
    <subcellularLocation>
        <location evidence="1">Membrane</location>
        <topology evidence="1">Multi-pass membrane protein</topology>
    </subcellularLocation>
</comment>
<sequence>MDTKEEEKAVAGTIADPELTSLDSASLIKGDILGQESTDPVLNAKMKLVNDTIEEIGWTGYQTKLFFLNGFGYAVDSLILLIQSITASQAALEFRATFAEGQTIAVYVGMLVGALFWGLSADVIGRKFAFNCSLMISSVFAIAAGASPNWEVLGLFNCLSAFGSGGNLVLDTAVFLEYLPGQYQYLLTLLAAWWGVGQLTVGLLAWAFMPKWSCLDSDSCTWQNNKGWRLVWFVSGALVLVMSVLRVTVIRLKETPKFLLGEGKDDEVVEVLSSIAVKYNRPCSLTVERLQACGVTGQPDGRRASLSHARNKWSIGEITVHFRGLYATKRIGISTSLIWFSWLLIGLAYPLYNVFLPIYLKTRGAQFGETSEYIRWRNYALVNMAGIFGPIPAAYMAKSRYFWGRKGTMIIGAILTSIFFFAYTQVRSADQNVAFTVVVNFLLNIYYGTLYAFTPEVLPSAHRGTGNGIAIALNRFMGIMSAVIAHFADTATSVPIYICAALYIVMAIVAACFPFEPHGRRSS</sequence>
<evidence type="ECO:0000256" key="1">
    <source>
        <dbReference type="ARBA" id="ARBA00004141"/>
    </source>
</evidence>
<dbReference type="AlphaFoldDB" id="A0A6G1G9J1"/>
<dbReference type="CDD" id="cd17316">
    <property type="entry name" value="MFS_SV2_like"/>
    <property type="match status" value="1"/>
</dbReference>
<evidence type="ECO:0000313" key="10">
    <source>
        <dbReference type="Proteomes" id="UP000504638"/>
    </source>
</evidence>
<comment type="similarity">
    <text evidence="2">Belongs to the major facilitator superfamily.</text>
</comment>
<feature type="transmembrane region" description="Helical" evidence="7">
    <location>
        <begin position="128"/>
        <end position="146"/>
    </location>
</feature>
<evidence type="ECO:0000313" key="11">
    <source>
        <dbReference type="RefSeq" id="XP_033536202.1"/>
    </source>
</evidence>
<reference evidence="9 11" key="1">
    <citation type="submission" date="2020-01" db="EMBL/GenBank/DDBJ databases">
        <authorList>
            <consortium name="DOE Joint Genome Institute"/>
            <person name="Haridas S."/>
            <person name="Albert R."/>
            <person name="Binder M."/>
            <person name="Bloem J."/>
            <person name="Labutti K."/>
            <person name="Salamov A."/>
            <person name="Andreopoulos B."/>
            <person name="Baker S.E."/>
            <person name="Barry K."/>
            <person name="Bills G."/>
            <person name="Bluhm B.H."/>
            <person name="Cannon C."/>
            <person name="Castanera R."/>
            <person name="Culley D.E."/>
            <person name="Daum C."/>
            <person name="Ezra D."/>
            <person name="Gonzalez J.B."/>
            <person name="Henrissat B."/>
            <person name="Kuo A."/>
            <person name="Liang C."/>
            <person name="Lipzen A."/>
            <person name="Lutzoni F."/>
            <person name="Magnuson J."/>
            <person name="Mondo S."/>
            <person name="Nolan M."/>
            <person name="Ohm R."/>
            <person name="Pangilinan J."/>
            <person name="Park H.-J."/>
            <person name="Ramirez L."/>
            <person name="Alfaro M."/>
            <person name="Sun H."/>
            <person name="Tritt A."/>
            <person name="Yoshinaga Y."/>
            <person name="Zwiers L.-H."/>
            <person name="Turgeon B.G."/>
            <person name="Goodwin S.B."/>
            <person name="Spatafora J.W."/>
            <person name="Crous P.W."/>
            <person name="Grigoriev I.V."/>
        </authorList>
    </citation>
    <scope>NUCLEOTIDE SEQUENCE</scope>
    <source>
        <strain evidence="9 11">CBS 781.70</strain>
    </source>
</reference>
<gene>
    <name evidence="9 11" type="ORF">P152DRAFT_500481</name>
</gene>
<dbReference type="RefSeq" id="XP_033536202.1">
    <property type="nucleotide sequence ID" value="XM_033682309.1"/>
</dbReference>
<evidence type="ECO:0000256" key="2">
    <source>
        <dbReference type="ARBA" id="ARBA00008335"/>
    </source>
</evidence>
<evidence type="ECO:0000256" key="4">
    <source>
        <dbReference type="ARBA" id="ARBA00022692"/>
    </source>
</evidence>
<evidence type="ECO:0000256" key="7">
    <source>
        <dbReference type="SAM" id="Phobius"/>
    </source>
</evidence>
<dbReference type="InterPro" id="IPR011701">
    <property type="entry name" value="MFS"/>
</dbReference>
<feature type="transmembrane region" description="Helical" evidence="7">
    <location>
        <begin position="186"/>
        <end position="209"/>
    </location>
</feature>
<organism evidence="9">
    <name type="scientific">Eremomyces bilateralis CBS 781.70</name>
    <dbReference type="NCBI Taxonomy" id="1392243"/>
    <lineage>
        <taxon>Eukaryota</taxon>
        <taxon>Fungi</taxon>
        <taxon>Dikarya</taxon>
        <taxon>Ascomycota</taxon>
        <taxon>Pezizomycotina</taxon>
        <taxon>Dothideomycetes</taxon>
        <taxon>Dothideomycetes incertae sedis</taxon>
        <taxon>Eremomycetales</taxon>
        <taxon>Eremomycetaceae</taxon>
        <taxon>Eremomyces</taxon>
    </lineage>
</organism>
<keyword evidence="4 7" id="KW-0812">Transmembrane</keyword>
<feature type="transmembrane region" description="Helical" evidence="7">
    <location>
        <begin position="494"/>
        <end position="515"/>
    </location>
</feature>
<accession>A0A6G1G9J1</accession>
<dbReference type="Gene3D" id="1.20.1250.20">
    <property type="entry name" value="MFS general substrate transporter like domains"/>
    <property type="match status" value="1"/>
</dbReference>
<dbReference type="Proteomes" id="UP000504638">
    <property type="component" value="Unplaced"/>
</dbReference>
<keyword evidence="3" id="KW-0813">Transport</keyword>
<evidence type="ECO:0000313" key="9">
    <source>
        <dbReference type="EMBL" id="KAF1814571.1"/>
    </source>
</evidence>
<feature type="transmembrane region" description="Helical" evidence="7">
    <location>
        <begin position="152"/>
        <end position="174"/>
    </location>
</feature>
<feature type="transmembrane region" description="Helical" evidence="7">
    <location>
        <begin position="71"/>
        <end position="92"/>
    </location>
</feature>
<protein>
    <submittedName>
        <fullName evidence="9 11">Membrane transporter</fullName>
    </submittedName>
</protein>
<dbReference type="GO" id="GO:0022857">
    <property type="term" value="F:transmembrane transporter activity"/>
    <property type="evidence" value="ECO:0007669"/>
    <property type="project" value="InterPro"/>
</dbReference>
<dbReference type="PROSITE" id="PS50850">
    <property type="entry name" value="MFS"/>
    <property type="match status" value="1"/>
</dbReference>